<gene>
    <name evidence="1" type="ORF">MIZ03_4778</name>
</gene>
<dbReference type="Proteomes" id="UP000824366">
    <property type="component" value="Chromosome"/>
</dbReference>
<evidence type="ECO:0000313" key="1">
    <source>
        <dbReference type="EMBL" id="BCO29854.1"/>
    </source>
</evidence>
<dbReference type="PANTHER" id="PTHR30528">
    <property type="entry name" value="CYTOPLASMIC PROTEIN"/>
    <property type="match status" value="1"/>
</dbReference>
<dbReference type="InterPro" id="IPR009351">
    <property type="entry name" value="AlkZ-like"/>
</dbReference>
<evidence type="ECO:0000313" key="2">
    <source>
        <dbReference type="Proteomes" id="UP000824366"/>
    </source>
</evidence>
<name>A0ABM7MTY7_9BURK</name>
<proteinExistence type="predicted"/>
<dbReference type="EMBL" id="AP024238">
    <property type="protein sequence ID" value="BCO29854.1"/>
    <property type="molecule type" value="Genomic_DNA"/>
</dbReference>
<sequence>MFRMVSTKLLGCGDEGQMCPVCEDGQAVPGMDILYFCTVINPFPMAITLTTLRRYALARSLFGPLSLERTIQRLGFVQADPIRAPARAQDLTLRHRVKGYCAGDLERLYPTLDIEEDFFVNYGFLPRATQALMHPRTPAAVWSPERLAQAQAVLDFVRAHGTVHPREVDAHFAHGSARNWFGGSSRASTQLLDDMQYRGLLRIAGRVKGVRTYAAHQLPAPDSLVTDPAQAMDALVDVIVQKYAPLPERSLAELVGLLRGGAPQWASLRQVALQRAKQRLASANVDGITWLWPGDENPAARCQVPEAVRLLAPFDPVVWDRRRFELFWGWAYRFEAYTPAPKRLRGYYALPLLWRDQVIGWANLSVQNAQLQADLGYVSGRAPNEAAYRLALDDELVRLRVFLALPSRSPA</sequence>
<protein>
    <recommendedName>
        <fullName evidence="3">Cytoplasmic protein</fullName>
    </recommendedName>
</protein>
<organism evidence="1 2">
    <name type="scientific">Rhodoferax lithotrophicus</name>
    <dbReference type="NCBI Taxonomy" id="2798804"/>
    <lineage>
        <taxon>Bacteria</taxon>
        <taxon>Pseudomonadati</taxon>
        <taxon>Pseudomonadota</taxon>
        <taxon>Betaproteobacteria</taxon>
        <taxon>Burkholderiales</taxon>
        <taxon>Comamonadaceae</taxon>
        <taxon>Rhodoferax</taxon>
    </lineage>
</organism>
<dbReference type="Pfam" id="PF06224">
    <property type="entry name" value="AlkZ-like"/>
    <property type="match status" value="1"/>
</dbReference>
<dbReference type="PANTHER" id="PTHR30528:SF0">
    <property type="entry name" value="CYTOPLASMIC PROTEIN"/>
    <property type="match status" value="1"/>
</dbReference>
<accession>A0ABM7MTY7</accession>
<evidence type="ECO:0008006" key="3">
    <source>
        <dbReference type="Google" id="ProtNLM"/>
    </source>
</evidence>
<reference evidence="1 2" key="1">
    <citation type="journal article" date="2021" name="Microbiol. Spectr.">
        <title>A Single Bacterium Capable of Oxidation and Reduction of Iron at Circumneutral pH.</title>
        <authorList>
            <person name="Kato S."/>
            <person name="Ohkuma M."/>
        </authorList>
    </citation>
    <scope>NUCLEOTIDE SEQUENCE [LARGE SCALE GENOMIC DNA]</scope>
    <source>
        <strain evidence="1 2">MIZ03</strain>
    </source>
</reference>
<keyword evidence="2" id="KW-1185">Reference proteome</keyword>